<dbReference type="AlphaFoldDB" id="A0A3M0G4X9"/>
<dbReference type="Proteomes" id="UP000275256">
    <property type="component" value="Unassembled WGS sequence"/>
</dbReference>
<sequence>MRDWLEPVRDWFHQRPAAAEVAALAAVVRASGASNFEDWSEDQLLAASRKLSVDTRVGLAAYLAISRELAARTVGLRPFDVQLQAAAAMLRGVSMEMDTGEGKTLVGAIVAAGHALSGSIVHVLSANEYLARRDAAWMAPFFASLQLTVGVVTADTTPSARRRAYGAHITYVPVSEAGFDILRDRLAHAATERVRSTARVAILDEADAVLLDEGRTPLVLAGESDTAPAGPTASIGEMVATLVQGRHYEVDVDRRSLHFTDEGFVALEEWFTGVDLFGDDHEVLAEAHVALHAEVLLVRDVDYVIRGGRAWMVSQARGRIEQLQRWPEGLQSAIEAKEGLSPSPALDVLDQITMADLLGEYRSVVGMSATLVPASEELQETHGLKVGRLPPNEPCVRQDEPGRLFRTAAERDAAALDLLVDAHATGQPVLVATQSVAMSEAFAARVVDIGLPVAVLNALNDEREATIIARAGEPGRITVSTQMAGRGTDIRPSHESRTSGGLLIVGLGIFPSKRLEDQIRGRSGRQGDPGRSVFLWGLDDELIHQAAPGHKDPQQVTVVGEVLDPRLRQLPNHAQQVSDGAHASLRGLTQRYGRLLGLQRRKLLGLREEWLTQDTSILEVLSHDSALQERLSDAVSEAEMVRAMRRALLSSVDRAWSEHLGYATSVREGIHLRVLVKEDPLDEFNRILAKAWPSIVPGSIENALRIVALATVRDGRLDLEGAGLHRPSATWAYTVTDNSLGTEGERLAKALFKSMRFPRRF</sequence>
<dbReference type="InterPro" id="IPR014018">
    <property type="entry name" value="SecA_motor_DEAD"/>
</dbReference>
<feature type="domain" description="Helicase ATP-binding" evidence="13">
    <location>
        <begin position="84"/>
        <end position="389"/>
    </location>
</feature>
<keyword evidence="6 12" id="KW-0547">Nucleotide-binding</keyword>
<evidence type="ECO:0000259" key="15">
    <source>
        <dbReference type="PROSITE" id="PS51196"/>
    </source>
</evidence>
<name>A0A3M0G4X9_9ACTN</name>
<dbReference type="RefSeq" id="WP_121901550.1">
    <property type="nucleotide sequence ID" value="NZ_REFW01000002.1"/>
</dbReference>
<evidence type="ECO:0000256" key="1">
    <source>
        <dbReference type="ARBA" id="ARBA00004170"/>
    </source>
</evidence>
<dbReference type="Gene3D" id="3.40.50.300">
    <property type="entry name" value="P-loop containing nucleotide triphosphate hydrolases"/>
    <property type="match status" value="2"/>
</dbReference>
<dbReference type="Gene3D" id="1.10.3060.10">
    <property type="entry name" value="Helical scaffold and wing domains of SecA"/>
    <property type="match status" value="1"/>
</dbReference>
<proteinExistence type="inferred from homology"/>
<dbReference type="InterPro" id="IPR036266">
    <property type="entry name" value="SecA_Wing/Scaffold_sf"/>
</dbReference>
<dbReference type="PROSITE" id="PS51194">
    <property type="entry name" value="HELICASE_CTER"/>
    <property type="match status" value="1"/>
</dbReference>
<gene>
    <name evidence="16" type="primary">secA2</name>
    <name evidence="12" type="synonym">secA</name>
    <name evidence="16" type="ORF">EAX62_10205</name>
</gene>
<dbReference type="GO" id="GO:0005886">
    <property type="term" value="C:plasma membrane"/>
    <property type="evidence" value="ECO:0007669"/>
    <property type="project" value="UniProtKB-SubCell"/>
</dbReference>
<keyword evidence="8 12" id="KW-0653">Protein transport</keyword>
<dbReference type="SUPFAM" id="SSF52540">
    <property type="entry name" value="P-loop containing nucleoside triphosphate hydrolases"/>
    <property type="match status" value="2"/>
</dbReference>
<organism evidence="16 17">
    <name type="scientific">Tessaracoccus antarcticus</name>
    <dbReference type="NCBI Taxonomy" id="2479848"/>
    <lineage>
        <taxon>Bacteria</taxon>
        <taxon>Bacillati</taxon>
        <taxon>Actinomycetota</taxon>
        <taxon>Actinomycetes</taxon>
        <taxon>Propionibacteriales</taxon>
        <taxon>Propionibacteriaceae</taxon>
        <taxon>Tessaracoccus</taxon>
    </lineage>
</organism>
<comment type="subcellular location">
    <subcellularLocation>
        <location evidence="12">Cell membrane</location>
        <topology evidence="12">Peripheral membrane protein</topology>
        <orientation evidence="12">Cytoplasmic side</orientation>
    </subcellularLocation>
    <subcellularLocation>
        <location evidence="12">Cytoplasm</location>
    </subcellularLocation>
    <subcellularLocation>
        <location evidence="1">Membrane</location>
        <topology evidence="1">Peripheral membrane protein</topology>
    </subcellularLocation>
    <text evidence="12">Distribution is 50-50.</text>
</comment>
<dbReference type="Gene3D" id="3.90.1440.10">
    <property type="entry name" value="SecA, preprotein cross-linking domain"/>
    <property type="match status" value="1"/>
</dbReference>
<comment type="subunit">
    <text evidence="12">Monomer and homodimer. Part of the essential Sec protein translocation apparatus which comprises SecA, SecYEG and auxiliary proteins SecDF. Other proteins may also be involved.</text>
</comment>
<keyword evidence="3 12" id="KW-0813">Transport</keyword>
<dbReference type="InterPro" id="IPR000185">
    <property type="entry name" value="SecA"/>
</dbReference>
<comment type="catalytic activity">
    <reaction evidence="12">
        <text>ATP + H2O + cellular proteinSide 1 = ADP + phosphate + cellular proteinSide 2.</text>
        <dbReference type="EC" id="7.4.2.8"/>
    </reaction>
</comment>
<dbReference type="Pfam" id="PF07516">
    <property type="entry name" value="SecA_SW"/>
    <property type="match status" value="1"/>
</dbReference>
<evidence type="ECO:0000256" key="7">
    <source>
        <dbReference type="ARBA" id="ARBA00022840"/>
    </source>
</evidence>
<evidence type="ECO:0000259" key="13">
    <source>
        <dbReference type="PROSITE" id="PS51192"/>
    </source>
</evidence>
<evidence type="ECO:0000256" key="12">
    <source>
        <dbReference type="HAMAP-Rule" id="MF_01382"/>
    </source>
</evidence>
<dbReference type="InterPro" id="IPR014001">
    <property type="entry name" value="Helicase_ATP-bd"/>
</dbReference>
<dbReference type="GO" id="GO:0005524">
    <property type="term" value="F:ATP binding"/>
    <property type="evidence" value="ECO:0007669"/>
    <property type="project" value="UniProtKB-UniRule"/>
</dbReference>
<comment type="function">
    <text evidence="12">Part of the Sec protein translocase complex. Interacts with the SecYEG preprotein conducting channel. Has a central role in coupling the hydrolysis of ATP to the transfer of proteins into and across the cell membrane, serving as an ATP-driven molecular motor driving the stepwise translocation of polypeptide chains across the membrane.</text>
</comment>
<dbReference type="Pfam" id="PF07517">
    <property type="entry name" value="SecA_DEAD"/>
    <property type="match status" value="1"/>
</dbReference>
<keyword evidence="9 12" id="KW-1278">Translocase</keyword>
<evidence type="ECO:0000256" key="4">
    <source>
        <dbReference type="ARBA" id="ARBA00022475"/>
    </source>
</evidence>
<dbReference type="InterPro" id="IPR027417">
    <property type="entry name" value="P-loop_NTPase"/>
</dbReference>
<evidence type="ECO:0000256" key="8">
    <source>
        <dbReference type="ARBA" id="ARBA00022927"/>
    </source>
</evidence>
<dbReference type="SUPFAM" id="SSF81886">
    <property type="entry name" value="Helical scaffold and wing domains of SecA"/>
    <property type="match status" value="1"/>
</dbReference>
<evidence type="ECO:0000313" key="16">
    <source>
        <dbReference type="EMBL" id="RMB60070.1"/>
    </source>
</evidence>
<dbReference type="GO" id="GO:0005829">
    <property type="term" value="C:cytosol"/>
    <property type="evidence" value="ECO:0007669"/>
    <property type="project" value="TreeGrafter"/>
</dbReference>
<evidence type="ECO:0000256" key="9">
    <source>
        <dbReference type="ARBA" id="ARBA00022967"/>
    </source>
</evidence>
<evidence type="ECO:0000313" key="17">
    <source>
        <dbReference type="Proteomes" id="UP000275256"/>
    </source>
</evidence>
<accession>A0A3M0G4X9</accession>
<dbReference type="FunFam" id="3.40.50.300:FF:000429">
    <property type="entry name" value="Preprotein translocase subunit SecA"/>
    <property type="match status" value="1"/>
</dbReference>
<evidence type="ECO:0000256" key="6">
    <source>
        <dbReference type="ARBA" id="ARBA00022741"/>
    </source>
</evidence>
<evidence type="ECO:0000256" key="3">
    <source>
        <dbReference type="ARBA" id="ARBA00022448"/>
    </source>
</evidence>
<dbReference type="InterPro" id="IPR011130">
    <property type="entry name" value="SecA_preprotein_X-link_dom"/>
</dbReference>
<reference evidence="16 17" key="1">
    <citation type="submission" date="2018-10" db="EMBL/GenBank/DDBJ databases">
        <title>Tessaracoccus antarcticuss sp. nov., isolated from sediment.</title>
        <authorList>
            <person name="Zhou L.Y."/>
            <person name="Du Z.J."/>
        </authorList>
    </citation>
    <scope>NUCLEOTIDE SEQUENCE [LARGE SCALE GENOMIC DNA]</scope>
    <source>
        <strain evidence="16 17">JDX10</strain>
    </source>
</reference>
<dbReference type="SUPFAM" id="SSF81767">
    <property type="entry name" value="Pre-protein crosslinking domain of SecA"/>
    <property type="match status" value="1"/>
</dbReference>
<evidence type="ECO:0000256" key="10">
    <source>
        <dbReference type="ARBA" id="ARBA00023010"/>
    </source>
</evidence>
<dbReference type="SMART" id="SM00958">
    <property type="entry name" value="SecA_PP_bind"/>
    <property type="match status" value="1"/>
</dbReference>
<dbReference type="GO" id="GO:0065002">
    <property type="term" value="P:intracellular protein transmembrane transport"/>
    <property type="evidence" value="ECO:0007669"/>
    <property type="project" value="UniProtKB-UniRule"/>
</dbReference>
<evidence type="ECO:0000259" key="14">
    <source>
        <dbReference type="PROSITE" id="PS51194"/>
    </source>
</evidence>
<dbReference type="InterPro" id="IPR011115">
    <property type="entry name" value="SecA_DEAD"/>
</dbReference>
<keyword evidence="7 12" id="KW-0067">ATP-binding</keyword>
<dbReference type="EC" id="7.4.2.8" evidence="12"/>
<dbReference type="PROSITE" id="PS51192">
    <property type="entry name" value="HELICASE_ATP_BIND_1"/>
    <property type="match status" value="1"/>
</dbReference>
<keyword evidence="5 12" id="KW-0963">Cytoplasm</keyword>
<dbReference type="PRINTS" id="PR00906">
    <property type="entry name" value="SECA"/>
</dbReference>
<dbReference type="NCBIfam" id="TIGR04221">
    <property type="entry name" value="SecA2_Mycobac"/>
    <property type="match status" value="1"/>
</dbReference>
<dbReference type="GO" id="GO:0031522">
    <property type="term" value="C:cell envelope Sec protein transport complex"/>
    <property type="evidence" value="ECO:0007669"/>
    <property type="project" value="TreeGrafter"/>
</dbReference>
<keyword evidence="10 12" id="KW-0811">Translocation</keyword>
<evidence type="ECO:0000256" key="2">
    <source>
        <dbReference type="ARBA" id="ARBA00007650"/>
    </source>
</evidence>
<dbReference type="InterPro" id="IPR011116">
    <property type="entry name" value="SecA_Wing/Scaffold"/>
</dbReference>
<dbReference type="OrthoDB" id="9805579at2"/>
<feature type="domain" description="Helicase C-terminal" evidence="14">
    <location>
        <begin position="415"/>
        <end position="578"/>
    </location>
</feature>
<dbReference type="PANTHER" id="PTHR30612:SF0">
    <property type="entry name" value="CHLOROPLAST PROTEIN-TRANSPORTING ATPASE"/>
    <property type="match status" value="1"/>
</dbReference>
<dbReference type="SMART" id="SM00957">
    <property type="entry name" value="SecA_DEAD"/>
    <property type="match status" value="1"/>
</dbReference>
<comment type="caution">
    <text evidence="16">The sequence shown here is derived from an EMBL/GenBank/DDBJ whole genome shotgun (WGS) entry which is preliminary data.</text>
</comment>
<feature type="domain" description="SecA family profile" evidence="15">
    <location>
        <begin position="1"/>
        <end position="579"/>
    </location>
</feature>
<dbReference type="InterPro" id="IPR001650">
    <property type="entry name" value="Helicase_C-like"/>
</dbReference>
<dbReference type="InterPro" id="IPR026389">
    <property type="entry name" value="SecA_Actinobact-type"/>
</dbReference>
<dbReference type="HAMAP" id="MF_01382">
    <property type="entry name" value="SecA"/>
    <property type="match status" value="1"/>
</dbReference>
<keyword evidence="11 12" id="KW-0472">Membrane</keyword>
<dbReference type="Pfam" id="PF21090">
    <property type="entry name" value="P-loop_SecA"/>
    <property type="match status" value="2"/>
</dbReference>
<dbReference type="GO" id="GO:0017038">
    <property type="term" value="P:protein import"/>
    <property type="evidence" value="ECO:0007669"/>
    <property type="project" value="InterPro"/>
</dbReference>
<dbReference type="InterPro" id="IPR036670">
    <property type="entry name" value="SecA_X-link_sf"/>
</dbReference>
<dbReference type="EMBL" id="REFW01000002">
    <property type="protein sequence ID" value="RMB60070.1"/>
    <property type="molecule type" value="Genomic_DNA"/>
</dbReference>
<dbReference type="PROSITE" id="PS51196">
    <property type="entry name" value="SECA_MOTOR_DEAD"/>
    <property type="match status" value="1"/>
</dbReference>
<evidence type="ECO:0000256" key="11">
    <source>
        <dbReference type="ARBA" id="ARBA00023136"/>
    </source>
</evidence>
<comment type="similarity">
    <text evidence="2 12">Belongs to the SecA family.</text>
</comment>
<protein>
    <recommendedName>
        <fullName evidence="12">Protein translocase subunit SecA</fullName>
        <ecNumber evidence="12">7.4.2.8</ecNumber>
    </recommendedName>
</protein>
<keyword evidence="4 12" id="KW-1003">Cell membrane</keyword>
<keyword evidence="17" id="KW-1185">Reference proteome</keyword>
<dbReference type="CDD" id="cd17928">
    <property type="entry name" value="DEXDc_SecA"/>
    <property type="match status" value="1"/>
</dbReference>
<dbReference type="GO" id="GO:0043952">
    <property type="term" value="P:protein transport by the Sec complex"/>
    <property type="evidence" value="ECO:0007669"/>
    <property type="project" value="TreeGrafter"/>
</dbReference>
<feature type="binding site" evidence="12">
    <location>
        <position position="82"/>
    </location>
    <ligand>
        <name>ATP</name>
        <dbReference type="ChEBI" id="CHEBI:30616"/>
    </ligand>
</feature>
<feature type="binding site" evidence="12">
    <location>
        <begin position="100"/>
        <end position="104"/>
    </location>
    <ligand>
        <name>ATP</name>
        <dbReference type="ChEBI" id="CHEBI:30616"/>
    </ligand>
</feature>
<dbReference type="PANTHER" id="PTHR30612">
    <property type="entry name" value="SECA INNER MEMBRANE COMPONENT OF SEC PROTEIN SECRETION SYSTEM"/>
    <property type="match status" value="1"/>
</dbReference>
<dbReference type="GO" id="GO:0006605">
    <property type="term" value="P:protein targeting"/>
    <property type="evidence" value="ECO:0007669"/>
    <property type="project" value="UniProtKB-UniRule"/>
</dbReference>
<evidence type="ECO:0000256" key="5">
    <source>
        <dbReference type="ARBA" id="ARBA00022490"/>
    </source>
</evidence>
<dbReference type="Pfam" id="PF01043">
    <property type="entry name" value="SecA_PP_bind"/>
    <property type="match status" value="1"/>
</dbReference>
<dbReference type="GO" id="GO:0008564">
    <property type="term" value="F:protein-exporting ATPase activity"/>
    <property type="evidence" value="ECO:0007669"/>
    <property type="project" value="UniProtKB-EC"/>
</dbReference>
<dbReference type="InterPro" id="IPR044722">
    <property type="entry name" value="SecA_SF2_C"/>
</dbReference>
<feature type="binding site" evidence="12">
    <location>
        <position position="489"/>
    </location>
    <ligand>
        <name>ATP</name>
        <dbReference type="ChEBI" id="CHEBI:30616"/>
    </ligand>
</feature>